<organism evidence="2">
    <name type="scientific">Zea mays</name>
    <name type="common">Maize</name>
    <dbReference type="NCBI Taxonomy" id="4577"/>
    <lineage>
        <taxon>Eukaryota</taxon>
        <taxon>Viridiplantae</taxon>
        <taxon>Streptophyta</taxon>
        <taxon>Embryophyta</taxon>
        <taxon>Tracheophyta</taxon>
        <taxon>Spermatophyta</taxon>
        <taxon>Magnoliopsida</taxon>
        <taxon>Liliopsida</taxon>
        <taxon>Poales</taxon>
        <taxon>Poaceae</taxon>
        <taxon>PACMAD clade</taxon>
        <taxon>Panicoideae</taxon>
        <taxon>Andropogonodae</taxon>
        <taxon>Andropogoneae</taxon>
        <taxon>Tripsacinae</taxon>
        <taxon>Zea</taxon>
    </lineage>
</organism>
<dbReference type="AlphaFoldDB" id="C0HIM0"/>
<proteinExistence type="evidence at transcript level"/>
<name>C0HIM0_MAIZE</name>
<dbReference type="EMBL" id="BT062176">
    <property type="protein sequence ID" value="ACN26873.1"/>
    <property type="molecule type" value="mRNA"/>
</dbReference>
<feature type="region of interest" description="Disordered" evidence="1">
    <location>
        <begin position="73"/>
        <end position="96"/>
    </location>
</feature>
<evidence type="ECO:0000313" key="2">
    <source>
        <dbReference type="EMBL" id="ACN26873.1"/>
    </source>
</evidence>
<protein>
    <submittedName>
        <fullName evidence="2">Uncharacterized protein</fullName>
    </submittedName>
</protein>
<sequence length="96" mass="10652">MTQLQNSVTTDTEWVCCAMDEWSTHVTEQRQTLHCGEPTGVTGLQERGSFSSHLDCGDAWTCLIFLPKDHAVEAEENDPPSRRRVAGWEISSAASN</sequence>
<accession>C0HIM0</accession>
<reference evidence="2" key="1">
    <citation type="journal article" date="2009" name="PLoS Genet.">
        <title>Sequencing, mapping, and analysis of 27,455 maize full-length cDNAs.</title>
        <authorList>
            <person name="Soderlund C."/>
            <person name="Descour A."/>
            <person name="Kudrna D."/>
            <person name="Bomhoff M."/>
            <person name="Boyd L."/>
            <person name="Currie J."/>
            <person name="Angelova A."/>
            <person name="Collura K."/>
            <person name="Wissotski M."/>
            <person name="Ashley E."/>
            <person name="Morrow D."/>
            <person name="Fernandes J."/>
            <person name="Walbot V."/>
            <person name="Yu Y."/>
        </authorList>
    </citation>
    <scope>NUCLEOTIDE SEQUENCE</scope>
    <source>
        <strain evidence="2">B73</strain>
    </source>
</reference>
<evidence type="ECO:0000256" key="1">
    <source>
        <dbReference type="SAM" id="MobiDB-lite"/>
    </source>
</evidence>